<dbReference type="EMBL" id="CAJNOH010000076">
    <property type="protein sequence ID" value="CAF0844497.1"/>
    <property type="molecule type" value="Genomic_DNA"/>
</dbReference>
<evidence type="ECO:0000313" key="2">
    <source>
        <dbReference type="EMBL" id="CAF1310910.1"/>
    </source>
</evidence>
<dbReference type="Proteomes" id="UP000663870">
    <property type="component" value="Unassembled WGS sequence"/>
</dbReference>
<organism evidence="2 4">
    <name type="scientific">Rotaria sordida</name>
    <dbReference type="NCBI Taxonomy" id="392033"/>
    <lineage>
        <taxon>Eukaryota</taxon>
        <taxon>Metazoa</taxon>
        <taxon>Spiralia</taxon>
        <taxon>Gnathifera</taxon>
        <taxon>Rotifera</taxon>
        <taxon>Eurotatoria</taxon>
        <taxon>Bdelloidea</taxon>
        <taxon>Philodinida</taxon>
        <taxon>Philodinidae</taxon>
        <taxon>Rotaria</taxon>
    </lineage>
</organism>
<dbReference type="Proteomes" id="UP000663854">
    <property type="component" value="Unassembled WGS sequence"/>
</dbReference>
<comment type="caution">
    <text evidence="2">The sequence shown here is derived from an EMBL/GenBank/DDBJ whole genome shotgun (WGS) entry which is preliminary data.</text>
</comment>
<gene>
    <name evidence="2" type="ORF">JXQ802_LOCUS30018</name>
    <name evidence="3" type="ORF">JXQ802_LOCUS30211</name>
    <name evidence="1" type="ORF">PYM288_LOCUS6741</name>
</gene>
<accession>A0A815EF52</accession>
<dbReference type="AlphaFoldDB" id="A0A815EF52"/>
<reference evidence="2" key="1">
    <citation type="submission" date="2021-02" db="EMBL/GenBank/DDBJ databases">
        <authorList>
            <person name="Nowell W R."/>
        </authorList>
    </citation>
    <scope>NUCLEOTIDE SEQUENCE</scope>
</reference>
<name>A0A815EF52_9BILA</name>
<evidence type="ECO:0000313" key="4">
    <source>
        <dbReference type="Proteomes" id="UP000663870"/>
    </source>
</evidence>
<proteinExistence type="predicted"/>
<evidence type="ECO:0000313" key="1">
    <source>
        <dbReference type="EMBL" id="CAF0844497.1"/>
    </source>
</evidence>
<keyword evidence="4" id="KW-1185">Reference proteome</keyword>
<sequence length="176" mass="20103">MIIAVAVTSDYIVKGWINFVIAYKPWFKLAGSSSDFQMGYKTLVKKLLRHGKLDPSMRMQPGRILPAKEIEKRRAAYDAALENQIAHDQPKILQVKQHIDELSKSVENEPEDKDSKCLAHMNALNHWKEKYPHATWLNVAPFTATGDINDAVFNPPPSATYDRSSRFRHAIHDFES</sequence>
<protein>
    <submittedName>
        <fullName evidence="2">Uncharacterized protein</fullName>
    </submittedName>
</protein>
<dbReference type="EMBL" id="CAJNOL010001217">
    <property type="protein sequence ID" value="CAF1314653.1"/>
    <property type="molecule type" value="Genomic_DNA"/>
</dbReference>
<dbReference type="EMBL" id="CAJNOL010001201">
    <property type="protein sequence ID" value="CAF1310910.1"/>
    <property type="molecule type" value="Genomic_DNA"/>
</dbReference>
<evidence type="ECO:0000313" key="3">
    <source>
        <dbReference type="EMBL" id="CAF1314653.1"/>
    </source>
</evidence>